<evidence type="ECO:0000313" key="8">
    <source>
        <dbReference type="Proteomes" id="UP000286045"/>
    </source>
</evidence>
<dbReference type="AlphaFoldDB" id="A0A439DJ34"/>
<dbReference type="InterPro" id="IPR050121">
    <property type="entry name" value="Cytochrome_P450_monoxygenase"/>
</dbReference>
<keyword evidence="2 5" id="KW-0349">Heme</keyword>
<evidence type="ECO:0000256" key="6">
    <source>
        <dbReference type="RuleBase" id="RU000461"/>
    </source>
</evidence>
<dbReference type="GO" id="GO:0004497">
    <property type="term" value="F:monooxygenase activity"/>
    <property type="evidence" value="ECO:0007669"/>
    <property type="project" value="UniProtKB-KW"/>
</dbReference>
<keyword evidence="6" id="KW-0503">Monooxygenase</keyword>
<keyword evidence="6" id="KW-0560">Oxidoreductase</keyword>
<dbReference type="PRINTS" id="PR00385">
    <property type="entry name" value="P450"/>
</dbReference>
<dbReference type="InterPro" id="IPR001128">
    <property type="entry name" value="Cyt_P450"/>
</dbReference>
<comment type="similarity">
    <text evidence="6">Belongs to the cytochrome P450 family.</text>
</comment>
<gene>
    <name evidence="7" type="ORF">EKO27_g688</name>
</gene>
<dbReference type="GO" id="GO:0016705">
    <property type="term" value="F:oxidoreductase activity, acting on paired donors, with incorporation or reduction of molecular oxygen"/>
    <property type="evidence" value="ECO:0007669"/>
    <property type="project" value="InterPro"/>
</dbReference>
<evidence type="ECO:0008006" key="9">
    <source>
        <dbReference type="Google" id="ProtNLM"/>
    </source>
</evidence>
<sequence length="495" mass="55302">MASHSCPVVRHGPNKLTFNSAQALQGEIGPSRRFGYAGAHHFEVDIYNNDKIIKSHVYSACQLEPGVDSVFSVRDMNDHRRKRKLIGQALAERSIRTFEPLMVEQVDVFLGILARSSQSSTAVDMTPCCKRLGVDIIGLLTFGRHLNTQTNPRYRFMVDNLSWANYQSNILFQFPLLASMGVPQILYILSYAEFSKYMKQLENLVMGRLAQDRDAHHDLYSVTGGAFSTESPKGIQASEFWSEALFFFPAGARLTISPRVAMCILIGSEIGGDTASTAVAGLFFYLSRNPKVYKKLAEEIRSNFSKGSEIQGPRLARCQYLRACIDETLRMSPPVSGTPWRELRSGEDGPLIVDGHVIPRGTQVGVSIYSLHRNENYFSDPDVYLPERWLVEDEAVRSKMNSAFAAFSSGSRGCAGKAMAYLEVSLVVAKTLWYFDFDKAPGRMGWLGGGSPRNVGRRGKVDEFQLYDTFSSTHEGPNLVFRPRGDHWKEIGVTE</sequence>
<evidence type="ECO:0000256" key="2">
    <source>
        <dbReference type="ARBA" id="ARBA00022617"/>
    </source>
</evidence>
<dbReference type="PRINTS" id="PR00463">
    <property type="entry name" value="EP450I"/>
</dbReference>
<comment type="cofactor">
    <cofactor evidence="1 5">
        <name>heme</name>
        <dbReference type="ChEBI" id="CHEBI:30413"/>
    </cofactor>
</comment>
<dbReference type="Proteomes" id="UP000286045">
    <property type="component" value="Unassembled WGS sequence"/>
</dbReference>
<keyword evidence="4 5" id="KW-0408">Iron</keyword>
<dbReference type="InterPro" id="IPR002401">
    <property type="entry name" value="Cyt_P450_E_grp-I"/>
</dbReference>
<dbReference type="InterPro" id="IPR036396">
    <property type="entry name" value="Cyt_P450_sf"/>
</dbReference>
<keyword evidence="8" id="KW-1185">Reference proteome</keyword>
<evidence type="ECO:0000256" key="1">
    <source>
        <dbReference type="ARBA" id="ARBA00001971"/>
    </source>
</evidence>
<evidence type="ECO:0000256" key="4">
    <source>
        <dbReference type="ARBA" id="ARBA00023004"/>
    </source>
</evidence>
<dbReference type="SUPFAM" id="SSF48264">
    <property type="entry name" value="Cytochrome P450"/>
    <property type="match status" value="1"/>
</dbReference>
<dbReference type="GO" id="GO:0020037">
    <property type="term" value="F:heme binding"/>
    <property type="evidence" value="ECO:0007669"/>
    <property type="project" value="InterPro"/>
</dbReference>
<evidence type="ECO:0000313" key="7">
    <source>
        <dbReference type="EMBL" id="RWA14425.1"/>
    </source>
</evidence>
<name>A0A439DJ34_9PEZI</name>
<proteinExistence type="inferred from homology"/>
<dbReference type="PROSITE" id="PS00086">
    <property type="entry name" value="CYTOCHROME_P450"/>
    <property type="match status" value="1"/>
</dbReference>
<organism evidence="7 8">
    <name type="scientific">Xylaria grammica</name>
    <dbReference type="NCBI Taxonomy" id="363999"/>
    <lineage>
        <taxon>Eukaryota</taxon>
        <taxon>Fungi</taxon>
        <taxon>Dikarya</taxon>
        <taxon>Ascomycota</taxon>
        <taxon>Pezizomycotina</taxon>
        <taxon>Sordariomycetes</taxon>
        <taxon>Xylariomycetidae</taxon>
        <taxon>Xylariales</taxon>
        <taxon>Xylariaceae</taxon>
        <taxon>Xylaria</taxon>
    </lineage>
</organism>
<accession>A0A439DJ34</accession>
<dbReference type="Gene3D" id="1.10.630.10">
    <property type="entry name" value="Cytochrome P450"/>
    <property type="match status" value="1"/>
</dbReference>
<comment type="caution">
    <text evidence="7">The sequence shown here is derived from an EMBL/GenBank/DDBJ whole genome shotgun (WGS) entry which is preliminary data.</text>
</comment>
<dbReference type="EMBL" id="RYZI01000008">
    <property type="protein sequence ID" value="RWA14425.1"/>
    <property type="molecule type" value="Genomic_DNA"/>
</dbReference>
<dbReference type="GO" id="GO:0005506">
    <property type="term" value="F:iron ion binding"/>
    <property type="evidence" value="ECO:0007669"/>
    <property type="project" value="InterPro"/>
</dbReference>
<reference evidence="7 8" key="1">
    <citation type="submission" date="2018-12" db="EMBL/GenBank/DDBJ databases">
        <title>Draft genome sequence of Xylaria grammica IHI A82.</title>
        <authorList>
            <person name="Buettner E."/>
            <person name="Kellner H."/>
        </authorList>
    </citation>
    <scope>NUCLEOTIDE SEQUENCE [LARGE SCALE GENOMIC DNA]</scope>
    <source>
        <strain evidence="7 8">IHI A82</strain>
    </source>
</reference>
<evidence type="ECO:0000256" key="5">
    <source>
        <dbReference type="PIRSR" id="PIRSR602401-1"/>
    </source>
</evidence>
<dbReference type="Pfam" id="PF00067">
    <property type="entry name" value="p450"/>
    <property type="match status" value="2"/>
</dbReference>
<evidence type="ECO:0000256" key="3">
    <source>
        <dbReference type="ARBA" id="ARBA00022723"/>
    </source>
</evidence>
<dbReference type="PANTHER" id="PTHR24305">
    <property type="entry name" value="CYTOCHROME P450"/>
    <property type="match status" value="1"/>
</dbReference>
<feature type="binding site" description="axial binding residue" evidence="5">
    <location>
        <position position="414"/>
    </location>
    <ligand>
        <name>heme</name>
        <dbReference type="ChEBI" id="CHEBI:30413"/>
    </ligand>
    <ligandPart>
        <name>Fe</name>
        <dbReference type="ChEBI" id="CHEBI:18248"/>
    </ligandPart>
</feature>
<dbReference type="InterPro" id="IPR017972">
    <property type="entry name" value="Cyt_P450_CS"/>
</dbReference>
<keyword evidence="3 5" id="KW-0479">Metal-binding</keyword>
<protein>
    <recommendedName>
        <fullName evidence="9">Cytochrome P450</fullName>
    </recommendedName>
</protein>
<dbReference type="PANTHER" id="PTHR24305:SF226">
    <property type="entry name" value="CYTOCHROME P450 MONOOXYGENASE"/>
    <property type="match status" value="1"/>
</dbReference>
<dbReference type="STRING" id="363999.A0A439DJ34"/>